<dbReference type="InterPro" id="IPR006048">
    <property type="entry name" value="A-amylase/branching_C"/>
</dbReference>
<sequence>KEGIWSAFEGVFATKNVLAFSRGDSVNINHSPHDGLVIINKGNEEVEGTWPNKLQPGIYKNMGSNSVTIINNNTRKSIPPGKVFTLRGGALNINIPGR</sequence>
<dbReference type="GO" id="GO:0043169">
    <property type="term" value="F:cation binding"/>
    <property type="evidence" value="ECO:0007669"/>
    <property type="project" value="InterPro"/>
</dbReference>
<dbReference type="AlphaFoldDB" id="W1YB71"/>
<accession>W1YB71</accession>
<dbReference type="Pfam" id="PF02806">
    <property type="entry name" value="Alpha-amylase_C"/>
    <property type="match status" value="1"/>
</dbReference>
<dbReference type="GO" id="GO:0005975">
    <property type="term" value="P:carbohydrate metabolic process"/>
    <property type="evidence" value="ECO:0007669"/>
    <property type="project" value="InterPro"/>
</dbReference>
<dbReference type="InterPro" id="IPR013780">
    <property type="entry name" value="Glyco_hydro_b"/>
</dbReference>
<reference evidence="2" key="1">
    <citation type="submission" date="2013-12" db="EMBL/GenBank/DDBJ databases">
        <title>A Varibaculum cambriense genome reconstructed from a premature infant gut community with otherwise low bacterial novelty that shifts toward anaerobic metabolism during the third week of life.</title>
        <authorList>
            <person name="Brown C.T."/>
            <person name="Sharon I."/>
            <person name="Thomas B.C."/>
            <person name="Castelle C.J."/>
            <person name="Morowitz M.J."/>
            <person name="Banfield J.F."/>
        </authorList>
    </citation>
    <scope>NUCLEOTIDE SEQUENCE</scope>
</reference>
<dbReference type="SUPFAM" id="SSF51011">
    <property type="entry name" value="Glycosyl hydrolase domain"/>
    <property type="match status" value="1"/>
</dbReference>
<proteinExistence type="predicted"/>
<name>W1YB71_9ZZZZ</name>
<dbReference type="EMBL" id="AZMM01007055">
    <property type="protein sequence ID" value="ETJ38945.1"/>
    <property type="molecule type" value="Genomic_DNA"/>
</dbReference>
<evidence type="ECO:0000313" key="2">
    <source>
        <dbReference type="EMBL" id="ETJ38945.1"/>
    </source>
</evidence>
<organism evidence="2">
    <name type="scientific">human gut metagenome</name>
    <dbReference type="NCBI Taxonomy" id="408170"/>
    <lineage>
        <taxon>unclassified sequences</taxon>
        <taxon>metagenomes</taxon>
        <taxon>organismal metagenomes</taxon>
    </lineage>
</organism>
<feature type="domain" description="Alpha-amylase/branching enzyme C-terminal all beta" evidence="1">
    <location>
        <begin position="14"/>
        <end position="96"/>
    </location>
</feature>
<feature type="non-terminal residue" evidence="2">
    <location>
        <position position="98"/>
    </location>
</feature>
<comment type="caution">
    <text evidence="2">The sequence shown here is derived from an EMBL/GenBank/DDBJ whole genome shotgun (WGS) entry which is preliminary data.</text>
</comment>
<gene>
    <name evidence="2" type="ORF">Q604_UNBC07055G0001</name>
</gene>
<dbReference type="GO" id="GO:0003824">
    <property type="term" value="F:catalytic activity"/>
    <property type="evidence" value="ECO:0007669"/>
    <property type="project" value="InterPro"/>
</dbReference>
<protein>
    <recommendedName>
        <fullName evidence="1">Alpha-amylase/branching enzyme C-terminal all beta domain-containing protein</fullName>
    </recommendedName>
</protein>
<feature type="non-terminal residue" evidence="2">
    <location>
        <position position="1"/>
    </location>
</feature>
<dbReference type="Gene3D" id="2.60.40.1180">
    <property type="entry name" value="Golgi alpha-mannosidase II"/>
    <property type="match status" value="1"/>
</dbReference>
<evidence type="ECO:0000259" key="1">
    <source>
        <dbReference type="Pfam" id="PF02806"/>
    </source>
</evidence>